<evidence type="ECO:0000256" key="1">
    <source>
        <dbReference type="ARBA" id="ARBA00004651"/>
    </source>
</evidence>
<protein>
    <submittedName>
        <fullName evidence="9">Carbohydrate ABC transporter permease</fullName>
    </submittedName>
</protein>
<evidence type="ECO:0000313" key="9">
    <source>
        <dbReference type="EMBL" id="MFC5220685.1"/>
    </source>
</evidence>
<feature type="transmembrane region" description="Helical" evidence="7">
    <location>
        <begin position="244"/>
        <end position="264"/>
    </location>
</feature>
<dbReference type="InterPro" id="IPR035906">
    <property type="entry name" value="MetI-like_sf"/>
</dbReference>
<dbReference type="PROSITE" id="PS50928">
    <property type="entry name" value="ABC_TM1"/>
    <property type="match status" value="1"/>
</dbReference>
<evidence type="ECO:0000313" key="10">
    <source>
        <dbReference type="Proteomes" id="UP001596263"/>
    </source>
</evidence>
<keyword evidence="10" id="KW-1185">Reference proteome</keyword>
<dbReference type="InterPro" id="IPR050809">
    <property type="entry name" value="UgpAE/MalFG_permease"/>
</dbReference>
<gene>
    <name evidence="9" type="ORF">ACFPQ9_43470</name>
</gene>
<dbReference type="Pfam" id="PF00528">
    <property type="entry name" value="BPD_transp_1"/>
    <property type="match status" value="1"/>
</dbReference>
<sequence length="274" mass="29290">MVWFGAYPFANTILLSFTDAPPLGGGSSFVGFDNYTAMLGDEAFWDAALNSVLYMVIATPLLVVLPLLLAVLVERKVPLIGIFRTAFYVPVLTSVVVAGIAWQFLLKDDGLVNGVLQKVQVLEEPLPFLTDRWLLLLSCVAVTVWKGLGWYMVLYLAALANVDKSQNEAATLDGASAAQRLWHITVPAIKPVILLVATLSAAGSLRVFTEIYMLGGSSGGPGGSVRTLPFLIRDAGLDPVSGNAGYGAALSTALFLLTFAVALLSRMIVREEQP</sequence>
<dbReference type="Gene3D" id="1.10.3720.10">
    <property type="entry name" value="MetI-like"/>
    <property type="match status" value="1"/>
</dbReference>
<keyword evidence="2 7" id="KW-0813">Transport</keyword>
<evidence type="ECO:0000259" key="8">
    <source>
        <dbReference type="PROSITE" id="PS50928"/>
    </source>
</evidence>
<dbReference type="Proteomes" id="UP001596263">
    <property type="component" value="Unassembled WGS sequence"/>
</dbReference>
<evidence type="ECO:0000256" key="6">
    <source>
        <dbReference type="ARBA" id="ARBA00023136"/>
    </source>
</evidence>
<comment type="similarity">
    <text evidence="7">Belongs to the binding-protein-dependent transport system permease family.</text>
</comment>
<feature type="transmembrane region" description="Helical" evidence="7">
    <location>
        <begin position="85"/>
        <end position="105"/>
    </location>
</feature>
<keyword evidence="4 7" id="KW-0812">Transmembrane</keyword>
<dbReference type="CDD" id="cd06261">
    <property type="entry name" value="TM_PBP2"/>
    <property type="match status" value="1"/>
</dbReference>
<keyword evidence="5 7" id="KW-1133">Transmembrane helix</keyword>
<organism evidence="9 10">
    <name type="scientific">Streptomyces coerulescens</name>
    <dbReference type="NCBI Taxonomy" id="29304"/>
    <lineage>
        <taxon>Bacteria</taxon>
        <taxon>Bacillati</taxon>
        <taxon>Actinomycetota</taxon>
        <taxon>Actinomycetes</taxon>
        <taxon>Kitasatosporales</taxon>
        <taxon>Streptomycetaceae</taxon>
        <taxon>Streptomyces</taxon>
    </lineage>
</organism>
<accession>A0ABW0CXK2</accession>
<keyword evidence="6 7" id="KW-0472">Membrane</keyword>
<feature type="transmembrane region" description="Helical" evidence="7">
    <location>
        <begin position="181"/>
        <end position="203"/>
    </location>
</feature>
<dbReference type="RefSeq" id="WP_380865788.1">
    <property type="nucleotide sequence ID" value="NZ_JBHSKM010000052.1"/>
</dbReference>
<reference evidence="10" key="1">
    <citation type="journal article" date="2019" name="Int. J. Syst. Evol. Microbiol.">
        <title>The Global Catalogue of Microorganisms (GCM) 10K type strain sequencing project: providing services to taxonomists for standard genome sequencing and annotation.</title>
        <authorList>
            <consortium name="The Broad Institute Genomics Platform"/>
            <consortium name="The Broad Institute Genome Sequencing Center for Infectious Disease"/>
            <person name="Wu L."/>
            <person name="Ma J."/>
        </authorList>
    </citation>
    <scope>NUCLEOTIDE SEQUENCE [LARGE SCALE GENOMIC DNA]</scope>
    <source>
        <strain evidence="10">KCTC 42586</strain>
    </source>
</reference>
<proteinExistence type="inferred from homology"/>
<dbReference type="PANTHER" id="PTHR43227:SF11">
    <property type="entry name" value="BLL4140 PROTEIN"/>
    <property type="match status" value="1"/>
</dbReference>
<evidence type="ECO:0000256" key="7">
    <source>
        <dbReference type="RuleBase" id="RU363032"/>
    </source>
</evidence>
<evidence type="ECO:0000256" key="2">
    <source>
        <dbReference type="ARBA" id="ARBA00022448"/>
    </source>
</evidence>
<dbReference type="EMBL" id="JBHSKM010000052">
    <property type="protein sequence ID" value="MFC5220685.1"/>
    <property type="molecule type" value="Genomic_DNA"/>
</dbReference>
<name>A0ABW0CXK2_STRCD</name>
<comment type="caution">
    <text evidence="9">The sequence shown here is derived from an EMBL/GenBank/DDBJ whole genome shotgun (WGS) entry which is preliminary data.</text>
</comment>
<feature type="domain" description="ABC transmembrane type-1" evidence="8">
    <location>
        <begin position="48"/>
        <end position="265"/>
    </location>
</feature>
<feature type="transmembrane region" description="Helical" evidence="7">
    <location>
        <begin position="133"/>
        <end position="160"/>
    </location>
</feature>
<dbReference type="SUPFAM" id="SSF161098">
    <property type="entry name" value="MetI-like"/>
    <property type="match status" value="1"/>
</dbReference>
<evidence type="ECO:0000256" key="5">
    <source>
        <dbReference type="ARBA" id="ARBA00022989"/>
    </source>
</evidence>
<evidence type="ECO:0000256" key="3">
    <source>
        <dbReference type="ARBA" id="ARBA00022475"/>
    </source>
</evidence>
<dbReference type="PANTHER" id="PTHR43227">
    <property type="entry name" value="BLL4140 PROTEIN"/>
    <property type="match status" value="1"/>
</dbReference>
<evidence type="ECO:0000256" key="4">
    <source>
        <dbReference type="ARBA" id="ARBA00022692"/>
    </source>
</evidence>
<feature type="transmembrane region" description="Helical" evidence="7">
    <location>
        <begin position="52"/>
        <end position="73"/>
    </location>
</feature>
<comment type="subcellular location">
    <subcellularLocation>
        <location evidence="1 7">Cell membrane</location>
        <topology evidence="1 7">Multi-pass membrane protein</topology>
    </subcellularLocation>
</comment>
<dbReference type="InterPro" id="IPR000515">
    <property type="entry name" value="MetI-like"/>
</dbReference>
<keyword evidence="3" id="KW-1003">Cell membrane</keyword>